<keyword evidence="2" id="KW-1185">Reference proteome</keyword>
<comment type="caution">
    <text evidence="1">The sequence shown here is derived from an EMBL/GenBank/DDBJ whole genome shotgun (WGS) entry which is preliminary data.</text>
</comment>
<sequence length="109" mass="12460">MSLYLECLQSANPHQPYNNRMRVFITESQAGTFRPQTSVGIRCRNAKQRLTATVACELESACGRGKRVINFILQSLLTTMTMLNVQIILKKGFSVFTRTRKISIRPFNF</sequence>
<gene>
    <name evidence="1" type="ORF">CDAR_300011</name>
</gene>
<evidence type="ECO:0000313" key="2">
    <source>
        <dbReference type="Proteomes" id="UP001054837"/>
    </source>
</evidence>
<accession>A0AAV4W3J7</accession>
<reference evidence="1 2" key="1">
    <citation type="submission" date="2021-06" db="EMBL/GenBank/DDBJ databases">
        <title>Caerostris darwini draft genome.</title>
        <authorList>
            <person name="Kono N."/>
            <person name="Arakawa K."/>
        </authorList>
    </citation>
    <scope>NUCLEOTIDE SEQUENCE [LARGE SCALE GENOMIC DNA]</scope>
</reference>
<proteinExistence type="predicted"/>
<dbReference type="AlphaFoldDB" id="A0AAV4W3J7"/>
<dbReference type="Proteomes" id="UP001054837">
    <property type="component" value="Unassembled WGS sequence"/>
</dbReference>
<organism evidence="1 2">
    <name type="scientific">Caerostris darwini</name>
    <dbReference type="NCBI Taxonomy" id="1538125"/>
    <lineage>
        <taxon>Eukaryota</taxon>
        <taxon>Metazoa</taxon>
        <taxon>Ecdysozoa</taxon>
        <taxon>Arthropoda</taxon>
        <taxon>Chelicerata</taxon>
        <taxon>Arachnida</taxon>
        <taxon>Araneae</taxon>
        <taxon>Araneomorphae</taxon>
        <taxon>Entelegynae</taxon>
        <taxon>Araneoidea</taxon>
        <taxon>Araneidae</taxon>
        <taxon>Caerostris</taxon>
    </lineage>
</organism>
<dbReference type="EMBL" id="BPLQ01014081">
    <property type="protein sequence ID" value="GIY77126.1"/>
    <property type="molecule type" value="Genomic_DNA"/>
</dbReference>
<protein>
    <submittedName>
        <fullName evidence="1">Uncharacterized protein</fullName>
    </submittedName>
</protein>
<name>A0AAV4W3J7_9ARAC</name>
<evidence type="ECO:0000313" key="1">
    <source>
        <dbReference type="EMBL" id="GIY77126.1"/>
    </source>
</evidence>